<protein>
    <submittedName>
        <fullName evidence="4">Homeodomain-like protein</fullName>
    </submittedName>
</protein>
<dbReference type="GO" id="GO:0016462">
    <property type="term" value="F:pyrophosphatase activity"/>
    <property type="evidence" value="ECO:0007669"/>
    <property type="project" value="InterPro"/>
</dbReference>
<evidence type="ECO:0000313" key="4">
    <source>
        <dbReference type="EMBL" id="RFN45466.1"/>
    </source>
</evidence>
<dbReference type="AlphaFoldDB" id="A0A395MCB0"/>
<reference evidence="4 5" key="1">
    <citation type="journal article" date="2018" name="PLoS Pathog.">
        <title>Evolution of structural diversity of trichothecenes, a family of toxins produced by plant pathogenic and entomopathogenic fungi.</title>
        <authorList>
            <person name="Proctor R.H."/>
            <person name="McCormick S.P."/>
            <person name="Kim H.S."/>
            <person name="Cardoza R.E."/>
            <person name="Stanley A.M."/>
            <person name="Lindo L."/>
            <person name="Kelly A."/>
            <person name="Brown D.W."/>
            <person name="Lee T."/>
            <person name="Vaughan M.M."/>
            <person name="Alexander N.J."/>
            <person name="Busman M."/>
            <person name="Gutierrez S."/>
        </authorList>
    </citation>
    <scope>NUCLEOTIDE SEQUENCE [LARGE SCALE GENOMIC DNA]</scope>
    <source>
        <strain evidence="4 5">NRRL 13405</strain>
    </source>
</reference>
<dbReference type="STRING" id="2594813.A0A395MCB0"/>
<dbReference type="InterPro" id="IPR000086">
    <property type="entry name" value="NUDIX_hydrolase_dom"/>
</dbReference>
<dbReference type="PROSITE" id="PS00028">
    <property type="entry name" value="ZINC_FINGER_C2H2_1"/>
    <property type="match status" value="1"/>
</dbReference>
<dbReference type="EMBL" id="PXXK01000351">
    <property type="protein sequence ID" value="RFN45466.1"/>
    <property type="molecule type" value="Genomic_DNA"/>
</dbReference>
<keyword evidence="4" id="KW-0238">DNA-binding</keyword>
<feature type="region of interest" description="Disordered" evidence="2">
    <location>
        <begin position="526"/>
        <end position="553"/>
    </location>
</feature>
<dbReference type="SUPFAM" id="SSF55811">
    <property type="entry name" value="Nudix"/>
    <property type="match status" value="1"/>
</dbReference>
<sequence length="858" mass="97045">MIDRTHLQQNTSTPGDEYQRMEGDFNAATELRIPILVTRSLSLFESLTLALEDDHSQASQARFYLSRFKLWVGNLGAHHGSGLRSLEYKLRYASHIRKLVISLLSDLCSSIERGVHLANQEQGPDTAGDSYDQVENDLADYFNDDQDSDKSEGAKTLDEIAHVISCLLRLSPTISNPPHYSQFLARDKDSLFESYVHSDTQHVRERFENVSRNLSDRLGRAMARRRLYFEYQKACVNRLAQGLVEGEIENKQATMVASSVPEHLKEADEARSSPVGLADDGGSPASAPSHATAKHDSPWLRVSSIPNEHKGRPFKCPFCHMVVSIDTGHAWKKHVFGDLRPYVCLSDICKTSEHLYMQRSEWVMHMKREHWKSWQCPFGCNMEFDKAEYFQQHVEVSHKHDMSPDNVDALGDLSCFNNAAKAKGQCPLCFGFNVSSEEQYEKHIGQHLEDLALFTLPDTGYEINSDNVNNRTDAGDEKGNDEVQDEDNDNISRMNKLEAEVLAAWIHREKDLEGLREVEDTSTTFKQRLEASKPVAREAKTNLEPGEDDVDMDDFKVAPLATASVESASSDPKAKRPLGRLVRFSLATSLSEHKVTRSRSKTDNASQESMDSQREAEHQTKEKELQGKHAQDLHVEEAIEQAKLGSEANMKAAEDWREAEGFTRSQVEEVDRRDFEAAVNIVQGKTESEVRDTTNMSSSASGDSGGGRSMESRVGRSKQRYNTKGERLIAGVVPLTSDQNYVLLIQSTRRKGWVLPKGGWESDETCQEAAEREAWEEAGITVQISCDLGDIDEKRTPKSTKDRLRYHFFEGTVTGEFDDWPESHKRERQWFTFTQAWEALSTRPELQEALQRSTVNRL</sequence>
<feature type="compositionally biased region" description="Basic and acidic residues" evidence="2">
    <location>
        <begin position="611"/>
        <end position="631"/>
    </location>
</feature>
<feature type="region of interest" description="Disordered" evidence="2">
    <location>
        <begin position="592"/>
        <end position="631"/>
    </location>
</feature>
<dbReference type="Gene3D" id="3.90.79.10">
    <property type="entry name" value="Nucleoside Triphosphate Pyrophosphohydrolase"/>
    <property type="match status" value="1"/>
</dbReference>
<feature type="region of interest" description="Disordered" evidence="2">
    <location>
        <begin position="261"/>
        <end position="302"/>
    </location>
</feature>
<dbReference type="PROSITE" id="PS51462">
    <property type="entry name" value="NUDIX"/>
    <property type="match status" value="1"/>
</dbReference>
<evidence type="ECO:0000256" key="2">
    <source>
        <dbReference type="SAM" id="MobiDB-lite"/>
    </source>
</evidence>
<feature type="compositionally biased region" description="Basic and acidic residues" evidence="2">
    <location>
        <begin position="527"/>
        <end position="541"/>
    </location>
</feature>
<dbReference type="PROSITE" id="PS00893">
    <property type="entry name" value="NUDIX_BOX"/>
    <property type="match status" value="1"/>
</dbReference>
<dbReference type="InterPro" id="IPR047198">
    <property type="entry name" value="DDP-like_NUDIX"/>
</dbReference>
<keyword evidence="5" id="KW-1185">Reference proteome</keyword>
<dbReference type="GO" id="GO:0003677">
    <property type="term" value="F:DNA binding"/>
    <property type="evidence" value="ECO:0007669"/>
    <property type="project" value="UniProtKB-KW"/>
</dbReference>
<dbReference type="InterPro" id="IPR058925">
    <property type="entry name" value="zf-C2H2_AcuF"/>
</dbReference>
<name>A0A395MCB0_9HYPO</name>
<accession>A0A395MCB0</accession>
<dbReference type="CDD" id="cd04666">
    <property type="entry name" value="NUDIX_DIPP2_like_Nudt4"/>
    <property type="match status" value="1"/>
</dbReference>
<evidence type="ECO:0000256" key="1">
    <source>
        <dbReference type="ARBA" id="ARBA00022801"/>
    </source>
</evidence>
<gene>
    <name evidence="4" type="ORF">FIE12Z_10332</name>
</gene>
<evidence type="ECO:0000259" key="3">
    <source>
        <dbReference type="PROSITE" id="PS51462"/>
    </source>
</evidence>
<keyword evidence="4" id="KW-0371">Homeobox</keyword>
<dbReference type="InterPro" id="IPR013087">
    <property type="entry name" value="Znf_C2H2_type"/>
</dbReference>
<comment type="caution">
    <text evidence="4">The sequence shown here is derived from an EMBL/GenBank/DDBJ whole genome shotgun (WGS) entry which is preliminary data.</text>
</comment>
<feature type="region of interest" description="Disordered" evidence="2">
    <location>
        <begin position="464"/>
        <end position="491"/>
    </location>
</feature>
<dbReference type="PANTHER" id="PTHR35391:SF7">
    <property type="entry name" value="C2H2-TYPE DOMAIN-CONTAINING PROTEIN"/>
    <property type="match status" value="1"/>
</dbReference>
<dbReference type="InterPro" id="IPR020084">
    <property type="entry name" value="NUDIX_hydrolase_CS"/>
</dbReference>
<dbReference type="Pfam" id="PF26082">
    <property type="entry name" value="zf-C2H2_AcuF"/>
    <property type="match status" value="1"/>
</dbReference>
<feature type="region of interest" description="Disordered" evidence="2">
    <location>
        <begin position="684"/>
        <end position="721"/>
    </location>
</feature>
<organism evidence="4 5">
    <name type="scientific">Fusarium flagelliforme</name>
    <dbReference type="NCBI Taxonomy" id="2675880"/>
    <lineage>
        <taxon>Eukaryota</taxon>
        <taxon>Fungi</taxon>
        <taxon>Dikarya</taxon>
        <taxon>Ascomycota</taxon>
        <taxon>Pezizomycotina</taxon>
        <taxon>Sordariomycetes</taxon>
        <taxon>Hypocreomycetidae</taxon>
        <taxon>Hypocreales</taxon>
        <taxon>Nectriaceae</taxon>
        <taxon>Fusarium</taxon>
        <taxon>Fusarium incarnatum-equiseti species complex</taxon>
    </lineage>
</organism>
<dbReference type="Pfam" id="PF00293">
    <property type="entry name" value="NUDIX"/>
    <property type="match status" value="1"/>
</dbReference>
<feature type="compositionally biased region" description="Basic and acidic residues" evidence="2">
    <location>
        <begin position="262"/>
        <end position="271"/>
    </location>
</feature>
<dbReference type="OrthoDB" id="6133115at2759"/>
<dbReference type="Proteomes" id="UP000265631">
    <property type="component" value="Unassembled WGS sequence"/>
</dbReference>
<dbReference type="PANTHER" id="PTHR35391">
    <property type="entry name" value="C2H2-TYPE DOMAIN-CONTAINING PROTEIN-RELATED"/>
    <property type="match status" value="1"/>
</dbReference>
<dbReference type="InterPro" id="IPR015797">
    <property type="entry name" value="NUDIX_hydrolase-like_dom_sf"/>
</dbReference>
<proteinExistence type="predicted"/>
<evidence type="ECO:0000313" key="5">
    <source>
        <dbReference type="Proteomes" id="UP000265631"/>
    </source>
</evidence>
<keyword evidence="1" id="KW-0378">Hydrolase</keyword>
<feature type="domain" description="Nudix hydrolase" evidence="3">
    <location>
        <begin position="725"/>
        <end position="854"/>
    </location>
</feature>
<dbReference type="SMART" id="SM00355">
    <property type="entry name" value="ZnF_C2H2"/>
    <property type="match status" value="3"/>
</dbReference>